<dbReference type="SUPFAM" id="SSF53850">
    <property type="entry name" value="Periplasmic binding protein-like II"/>
    <property type="match status" value="1"/>
</dbReference>
<feature type="chain" id="PRO_5004322803" evidence="5">
    <location>
        <begin position="38"/>
        <end position="520"/>
    </location>
</feature>
<dbReference type="eggNOG" id="COG0747">
    <property type="taxonomic scope" value="Bacteria"/>
</dbReference>
<dbReference type="GO" id="GO:0043190">
    <property type="term" value="C:ATP-binding cassette (ABC) transporter complex"/>
    <property type="evidence" value="ECO:0007669"/>
    <property type="project" value="InterPro"/>
</dbReference>
<dbReference type="GO" id="GO:1904680">
    <property type="term" value="F:peptide transmembrane transporter activity"/>
    <property type="evidence" value="ECO:0007669"/>
    <property type="project" value="TreeGrafter"/>
</dbReference>
<comment type="similarity">
    <text evidence="2">Belongs to the bacterial solute-binding protein 5 family.</text>
</comment>
<gene>
    <name evidence="7" type="ordered locus">mlr0985</name>
</gene>
<dbReference type="EMBL" id="BA000012">
    <property type="protein sequence ID" value="BAB48456.1"/>
    <property type="molecule type" value="Genomic_DNA"/>
</dbReference>
<feature type="domain" description="Solute-binding protein family 5" evidence="6">
    <location>
        <begin position="83"/>
        <end position="436"/>
    </location>
</feature>
<keyword evidence="4 5" id="KW-0732">Signal</keyword>
<evidence type="ECO:0000256" key="4">
    <source>
        <dbReference type="ARBA" id="ARBA00022729"/>
    </source>
</evidence>
<comment type="subcellular location">
    <subcellularLocation>
        <location evidence="1">Periplasm</location>
    </subcellularLocation>
</comment>
<keyword evidence="3" id="KW-0813">Transport</keyword>
<dbReference type="GO" id="GO:0030288">
    <property type="term" value="C:outer membrane-bounded periplasmic space"/>
    <property type="evidence" value="ECO:0007669"/>
    <property type="project" value="UniProtKB-ARBA"/>
</dbReference>
<dbReference type="InterPro" id="IPR039424">
    <property type="entry name" value="SBP_5"/>
</dbReference>
<dbReference type="RefSeq" id="WP_010909810.1">
    <property type="nucleotide sequence ID" value="NC_002678.2"/>
</dbReference>
<dbReference type="InterPro" id="IPR000914">
    <property type="entry name" value="SBP_5_dom"/>
</dbReference>
<reference evidence="7 8" key="1">
    <citation type="journal article" date="2000" name="DNA Res.">
        <title>Complete genome structure of the nitrogen-fixing symbiotic bacterium Mesorhizobium loti.</title>
        <authorList>
            <person name="Kaneko T."/>
            <person name="Nakamura Y."/>
            <person name="Sato S."/>
            <person name="Asamizu E."/>
            <person name="Kato T."/>
            <person name="Sasamoto S."/>
            <person name="Watanabe A."/>
            <person name="Idesawa K."/>
            <person name="Ishikawa A."/>
            <person name="Kawashima K."/>
            <person name="Kimura T."/>
            <person name="Kishida Y."/>
            <person name="Kiyokawa C."/>
            <person name="Kohara M."/>
            <person name="Matsumoto M."/>
            <person name="Matsuno A."/>
            <person name="Mochizuki Y."/>
            <person name="Nakayama S."/>
            <person name="Nakazaki N."/>
            <person name="Shimpo S."/>
            <person name="Sugimoto M."/>
            <person name="Takeuchi C."/>
            <person name="Yamada M."/>
            <person name="Tabata S."/>
        </authorList>
    </citation>
    <scope>NUCLEOTIDE SEQUENCE [LARGE SCALE GENOMIC DNA]</scope>
    <source>
        <strain evidence="8">LMG 29417 / CECT 9101 / MAFF 303099</strain>
    </source>
</reference>
<evidence type="ECO:0000313" key="8">
    <source>
        <dbReference type="Proteomes" id="UP000000552"/>
    </source>
</evidence>
<dbReference type="PANTHER" id="PTHR30290">
    <property type="entry name" value="PERIPLASMIC BINDING COMPONENT OF ABC TRANSPORTER"/>
    <property type="match status" value="1"/>
</dbReference>
<organism evidence="7 8">
    <name type="scientific">Mesorhizobium japonicum (strain LMG 29417 / CECT 9101 / MAFF 303099)</name>
    <name type="common">Mesorhizobium loti (strain MAFF 303099)</name>
    <dbReference type="NCBI Taxonomy" id="266835"/>
    <lineage>
        <taxon>Bacteria</taxon>
        <taxon>Pseudomonadati</taxon>
        <taxon>Pseudomonadota</taxon>
        <taxon>Alphaproteobacteria</taxon>
        <taxon>Hyphomicrobiales</taxon>
        <taxon>Phyllobacteriaceae</taxon>
        <taxon>Mesorhizobium</taxon>
    </lineage>
</organism>
<evidence type="ECO:0000256" key="2">
    <source>
        <dbReference type="ARBA" id="ARBA00005695"/>
    </source>
</evidence>
<dbReference type="HOGENOM" id="CLU_017028_7_2_5"/>
<dbReference type="KEGG" id="mlo:mlr0985"/>
<protein>
    <submittedName>
        <fullName evidence="7">Probable hemin-binding lipoprotein</fullName>
    </submittedName>
</protein>
<dbReference type="Gene3D" id="3.90.76.10">
    <property type="entry name" value="Dipeptide-binding Protein, Domain 1"/>
    <property type="match status" value="1"/>
</dbReference>
<name>Q98LK7_RHILO</name>
<sequence length="520" mass="56484">MQTSHSRTTKRSSGRSFGLRSLVLAVFFLLSLAPAYAANDVLRIPYVADVGTFDPDNGFETGAISAIDSVYEGLVEYVPGSTKVVGRLAKSWEISDDGLTYTFHLVDGVKFHDGTPFNAAAVIKSFERRRDHGLIFSYSLANVKEMRAADTSTVVLTLVHPQPSLLDALSSPWGPKVISPVALDEHDNGNSATTWLNEHAVGTGPFKLAEFKRGQRYVLERNDDYWGKKPFFRQIQISVVPDISQQILQLQAGTIDAVPLNYPFEQLTSLPEGLEITTAPSMVPYALFVKPDSPLQDAEVRKAVLTAINPALWIKDAFGEFATLSRSVYPNVMLDPANPIRFPTEFDAARAAIAKHGPVKLVIGLHSAAPTYSRIADLMIAQLASIGVKATAYVLPSGAAYTLKDDKNPPDLLLTIASPDAAHPESQAKVFFAKGGALNFFGRVLPEADSIVDQAGQLTDVKERNALYERAGQMYFDAGIVIPLVNVNDVVVHAKGLKDLGLRPVDPPGNIDFATVRWGP</sequence>
<dbReference type="Gene3D" id="3.10.105.10">
    <property type="entry name" value="Dipeptide-binding Protein, Domain 3"/>
    <property type="match status" value="1"/>
</dbReference>
<dbReference type="Proteomes" id="UP000000552">
    <property type="component" value="Chromosome"/>
</dbReference>
<dbReference type="CDD" id="cd00995">
    <property type="entry name" value="PBP2_NikA_DppA_OppA_like"/>
    <property type="match status" value="1"/>
</dbReference>
<dbReference type="PANTHER" id="PTHR30290:SF9">
    <property type="entry name" value="OLIGOPEPTIDE-BINDING PROTEIN APPA"/>
    <property type="match status" value="1"/>
</dbReference>
<feature type="signal peptide" evidence="5">
    <location>
        <begin position="1"/>
        <end position="37"/>
    </location>
</feature>
<dbReference type="Gene3D" id="3.40.190.10">
    <property type="entry name" value="Periplasmic binding protein-like II"/>
    <property type="match status" value="1"/>
</dbReference>
<dbReference type="PATRIC" id="fig|266835.9.peg.789"/>
<evidence type="ECO:0000256" key="5">
    <source>
        <dbReference type="SAM" id="SignalP"/>
    </source>
</evidence>
<evidence type="ECO:0000259" key="6">
    <source>
        <dbReference type="Pfam" id="PF00496"/>
    </source>
</evidence>
<dbReference type="Pfam" id="PF00496">
    <property type="entry name" value="SBP_bac_5"/>
    <property type="match status" value="1"/>
</dbReference>
<dbReference type="GO" id="GO:0015833">
    <property type="term" value="P:peptide transport"/>
    <property type="evidence" value="ECO:0007669"/>
    <property type="project" value="TreeGrafter"/>
</dbReference>
<evidence type="ECO:0000313" key="7">
    <source>
        <dbReference type="EMBL" id="BAB48456.1"/>
    </source>
</evidence>
<evidence type="ECO:0000256" key="1">
    <source>
        <dbReference type="ARBA" id="ARBA00004418"/>
    </source>
</evidence>
<keyword evidence="7" id="KW-0449">Lipoprotein</keyword>
<accession>Q98LK7</accession>
<dbReference type="InterPro" id="IPR030678">
    <property type="entry name" value="Peptide/Ni-bd"/>
</dbReference>
<proteinExistence type="inferred from homology"/>
<evidence type="ECO:0000256" key="3">
    <source>
        <dbReference type="ARBA" id="ARBA00022448"/>
    </source>
</evidence>
<dbReference type="PIRSF" id="PIRSF002741">
    <property type="entry name" value="MppA"/>
    <property type="match status" value="1"/>
</dbReference>
<dbReference type="AlphaFoldDB" id="Q98LK7"/>